<protein>
    <submittedName>
        <fullName evidence="2">Uncharacterized protein</fullName>
    </submittedName>
</protein>
<dbReference type="AlphaFoldDB" id="A0AAD8ZJ80"/>
<evidence type="ECO:0000313" key="2">
    <source>
        <dbReference type="EMBL" id="KAK1799106.1"/>
    </source>
</evidence>
<dbReference type="EMBL" id="JAROKS010000012">
    <property type="protein sequence ID" value="KAK1799106.1"/>
    <property type="molecule type" value="Genomic_DNA"/>
</dbReference>
<dbReference type="Proteomes" id="UP001239994">
    <property type="component" value="Unassembled WGS sequence"/>
</dbReference>
<gene>
    <name evidence="2" type="ORF">P4O66_006687</name>
</gene>
<comment type="caution">
    <text evidence="2">The sequence shown here is derived from an EMBL/GenBank/DDBJ whole genome shotgun (WGS) entry which is preliminary data.</text>
</comment>
<keyword evidence="3" id="KW-1185">Reference proteome</keyword>
<accession>A0AAD8ZJ80</accession>
<reference evidence="2" key="1">
    <citation type="submission" date="2023-03" db="EMBL/GenBank/DDBJ databases">
        <title>Electrophorus voltai genome.</title>
        <authorList>
            <person name="Bian C."/>
        </authorList>
    </citation>
    <scope>NUCLEOTIDE SEQUENCE</scope>
    <source>
        <strain evidence="2">CB-2022</strain>
        <tissue evidence="2">Muscle</tissue>
    </source>
</reference>
<name>A0AAD8ZJ80_9TELE</name>
<sequence length="248" mass="28246">MPTRSLPAAPRPREVAAASPTRRFPETPFYGLAAASHLGKYARAEGRRGARADHERCQEHGCGIWCRKMEARRSNHQGDEWLRLQPLYTVRQHRNQETEMPRRRPCENLVVRAREAVGRQPRCQALCQEEPAPPTRLQLRQTRLGGCGNIFGTTLFFSFLPTPSMPPNQETTKLLLFPVFSVARYIVRHRRYQPLLRWYLSGSGRAAAVPAPPAGTGHRAKDGRCSDEKDRIVSLNSLSFAKRRREKL</sequence>
<evidence type="ECO:0000313" key="3">
    <source>
        <dbReference type="Proteomes" id="UP001239994"/>
    </source>
</evidence>
<proteinExistence type="predicted"/>
<organism evidence="2 3">
    <name type="scientific">Electrophorus voltai</name>
    <dbReference type="NCBI Taxonomy" id="2609070"/>
    <lineage>
        <taxon>Eukaryota</taxon>
        <taxon>Metazoa</taxon>
        <taxon>Chordata</taxon>
        <taxon>Craniata</taxon>
        <taxon>Vertebrata</taxon>
        <taxon>Euteleostomi</taxon>
        <taxon>Actinopterygii</taxon>
        <taxon>Neopterygii</taxon>
        <taxon>Teleostei</taxon>
        <taxon>Ostariophysi</taxon>
        <taxon>Gymnotiformes</taxon>
        <taxon>Gymnotoidei</taxon>
        <taxon>Gymnotidae</taxon>
        <taxon>Electrophorus</taxon>
    </lineage>
</organism>
<feature type="region of interest" description="Disordered" evidence="1">
    <location>
        <begin position="1"/>
        <end position="20"/>
    </location>
</feature>
<evidence type="ECO:0000256" key="1">
    <source>
        <dbReference type="SAM" id="MobiDB-lite"/>
    </source>
</evidence>